<sequence>MIPAPGQVPATVYHAPSPVPVPTPAPAPAAPQMVRQVTGQAGQGYYTNIQRMPHEVYREQPVYNMVAQPPPTQHQPISAMPHPQQVMRPPSRGVSDSAYAQMAAYDGQVYYTAPGGVGVPPQYQGFGVAVTGEMKGGVEGKVVNKVSQGSVN</sequence>
<evidence type="ECO:0000313" key="2">
    <source>
        <dbReference type="Proteomes" id="UP000515121"/>
    </source>
</evidence>
<name>A0A6P5XFH2_DURZI</name>
<dbReference type="RefSeq" id="XP_022727099.1">
    <property type="nucleotide sequence ID" value="XM_022871364.1"/>
</dbReference>
<keyword evidence="2" id="KW-1185">Reference proteome</keyword>
<evidence type="ECO:0000313" key="3">
    <source>
        <dbReference type="RefSeq" id="XP_022727099.1"/>
    </source>
</evidence>
<feature type="region of interest" description="Disordered" evidence="1">
    <location>
        <begin position="66"/>
        <end position="94"/>
    </location>
</feature>
<accession>A0A6P5XFH2</accession>
<dbReference type="KEGG" id="dzi:111283015"/>
<evidence type="ECO:0000256" key="1">
    <source>
        <dbReference type="SAM" id="MobiDB-lite"/>
    </source>
</evidence>
<gene>
    <name evidence="3" type="primary">LOC111283015</name>
</gene>
<reference evidence="3" key="1">
    <citation type="submission" date="2025-08" db="UniProtKB">
        <authorList>
            <consortium name="RefSeq"/>
        </authorList>
    </citation>
    <scope>IDENTIFICATION</scope>
    <source>
        <tissue evidence="3">Fruit stalk</tissue>
    </source>
</reference>
<dbReference type="GeneID" id="111283015"/>
<organism evidence="2 3">
    <name type="scientific">Durio zibethinus</name>
    <name type="common">Durian</name>
    <dbReference type="NCBI Taxonomy" id="66656"/>
    <lineage>
        <taxon>Eukaryota</taxon>
        <taxon>Viridiplantae</taxon>
        <taxon>Streptophyta</taxon>
        <taxon>Embryophyta</taxon>
        <taxon>Tracheophyta</taxon>
        <taxon>Spermatophyta</taxon>
        <taxon>Magnoliopsida</taxon>
        <taxon>eudicotyledons</taxon>
        <taxon>Gunneridae</taxon>
        <taxon>Pentapetalae</taxon>
        <taxon>rosids</taxon>
        <taxon>malvids</taxon>
        <taxon>Malvales</taxon>
        <taxon>Malvaceae</taxon>
        <taxon>Helicteroideae</taxon>
        <taxon>Durio</taxon>
    </lineage>
</organism>
<proteinExistence type="predicted"/>
<dbReference type="Proteomes" id="UP000515121">
    <property type="component" value="Unplaced"/>
</dbReference>
<dbReference type="AlphaFoldDB" id="A0A6P5XFH2"/>
<dbReference type="OrthoDB" id="1938580at2759"/>
<protein>
    <submittedName>
        <fullName evidence="3">Uncharacterized protein LOC111283015</fullName>
    </submittedName>
</protein>